<keyword evidence="1" id="KW-0812">Transmembrane</keyword>
<keyword evidence="3" id="KW-1185">Reference proteome</keyword>
<gene>
    <name evidence="2" type="ORF">ACFOOI_09660</name>
</gene>
<evidence type="ECO:0000313" key="2">
    <source>
        <dbReference type="EMBL" id="MFC3810918.1"/>
    </source>
</evidence>
<reference evidence="3" key="1">
    <citation type="journal article" date="2019" name="Int. J. Syst. Evol. Microbiol.">
        <title>The Global Catalogue of Microorganisms (GCM) 10K type strain sequencing project: providing services to taxonomists for standard genome sequencing and annotation.</title>
        <authorList>
            <consortium name="The Broad Institute Genomics Platform"/>
            <consortium name="The Broad Institute Genome Sequencing Center for Infectious Disease"/>
            <person name="Wu L."/>
            <person name="Ma J."/>
        </authorList>
    </citation>
    <scope>NUCLEOTIDE SEQUENCE [LARGE SCALE GENOMIC DNA]</scope>
    <source>
        <strain evidence="3">CECT 7956</strain>
    </source>
</reference>
<accession>A0ABV7YU84</accession>
<organism evidence="2 3">
    <name type="scientific">Lacihabitans lacunae</name>
    <dbReference type="NCBI Taxonomy" id="1028214"/>
    <lineage>
        <taxon>Bacteria</taxon>
        <taxon>Pseudomonadati</taxon>
        <taxon>Bacteroidota</taxon>
        <taxon>Cytophagia</taxon>
        <taxon>Cytophagales</taxon>
        <taxon>Leadbetterellaceae</taxon>
        <taxon>Lacihabitans</taxon>
    </lineage>
</organism>
<feature type="transmembrane region" description="Helical" evidence="1">
    <location>
        <begin position="128"/>
        <end position="146"/>
    </location>
</feature>
<evidence type="ECO:0000313" key="3">
    <source>
        <dbReference type="Proteomes" id="UP001595616"/>
    </source>
</evidence>
<keyword evidence="1" id="KW-1133">Transmembrane helix</keyword>
<evidence type="ECO:0000256" key="1">
    <source>
        <dbReference type="SAM" id="Phobius"/>
    </source>
</evidence>
<dbReference type="Pfam" id="PF16316">
    <property type="entry name" value="DUF4956"/>
    <property type="match status" value="1"/>
</dbReference>
<comment type="caution">
    <text evidence="2">The sequence shown here is derived from an EMBL/GenBank/DDBJ whole genome shotgun (WGS) entry which is preliminary data.</text>
</comment>
<keyword evidence="1" id="KW-0472">Membrane</keyword>
<dbReference type="InterPro" id="IPR032531">
    <property type="entry name" value="DUF4956"/>
</dbReference>
<dbReference type="Proteomes" id="UP001595616">
    <property type="component" value="Unassembled WGS sequence"/>
</dbReference>
<name>A0ABV7YU84_9BACT</name>
<feature type="transmembrane region" description="Helical" evidence="1">
    <location>
        <begin position="26"/>
        <end position="47"/>
    </location>
</feature>
<proteinExistence type="predicted"/>
<dbReference type="RefSeq" id="WP_379837451.1">
    <property type="nucleotide sequence ID" value="NZ_JBHRYQ010000001.1"/>
</dbReference>
<dbReference type="EMBL" id="JBHRYQ010000001">
    <property type="protein sequence ID" value="MFC3810918.1"/>
    <property type="molecule type" value="Genomic_DNA"/>
</dbReference>
<protein>
    <submittedName>
        <fullName evidence="2">DUF4956 domain-containing protein</fullName>
    </submittedName>
</protein>
<feature type="transmembrane region" description="Helical" evidence="1">
    <location>
        <begin position="54"/>
        <end position="71"/>
    </location>
</feature>
<sequence length="206" mass="23482">MLNTFNILLQGTDISSSIFSDLPNAFFLRFAIDLVTVFVLIRGIYYTSYKKTDLFLTFFSFNLVIFLVTFMLNKVNLSMGAAFGLFAVFSILRFRTEGIGSKDMTYLFLVIALGLISAVSVGTPLELLLLNSVILVVVVFIEKKIFFQREAHKKLIYDRPKLLAPNLKAELLEDIKTKTGFPIHRVEVLEIDLIKDSAHILIFYYD</sequence>
<feature type="transmembrane region" description="Helical" evidence="1">
    <location>
        <begin position="77"/>
        <end position="94"/>
    </location>
</feature>